<dbReference type="PANTHER" id="PTHR37291">
    <property type="entry name" value="5-METHYLCYTOSINE-SPECIFIC RESTRICTION ENZYME B"/>
    <property type="match status" value="1"/>
</dbReference>
<dbReference type="GO" id="GO:0005524">
    <property type="term" value="F:ATP binding"/>
    <property type="evidence" value="ECO:0007669"/>
    <property type="project" value="InterPro"/>
</dbReference>
<proteinExistence type="predicted"/>
<keyword evidence="3" id="KW-1185">Reference proteome</keyword>
<dbReference type="InterPro" id="IPR011704">
    <property type="entry name" value="ATPase_dyneun-rel_AAA"/>
</dbReference>
<dbReference type="AlphaFoldDB" id="A0A1M7XYP5"/>
<dbReference type="Gene3D" id="3.10.590.10">
    <property type="entry name" value="ph1033 like domains"/>
    <property type="match status" value="1"/>
</dbReference>
<dbReference type="SUPFAM" id="SSF52540">
    <property type="entry name" value="P-loop containing nucleoside triphosphate hydrolases"/>
    <property type="match status" value="1"/>
</dbReference>
<evidence type="ECO:0000313" key="2">
    <source>
        <dbReference type="EMBL" id="SHO44068.1"/>
    </source>
</evidence>
<organism evidence="2 3">
    <name type="scientific">Anaerocolumna xylanovorans DSM 12503</name>
    <dbReference type="NCBI Taxonomy" id="1121345"/>
    <lineage>
        <taxon>Bacteria</taxon>
        <taxon>Bacillati</taxon>
        <taxon>Bacillota</taxon>
        <taxon>Clostridia</taxon>
        <taxon>Lachnospirales</taxon>
        <taxon>Lachnospiraceae</taxon>
        <taxon>Anaerocolumna</taxon>
    </lineage>
</organism>
<dbReference type="InterPro" id="IPR015947">
    <property type="entry name" value="PUA-like_sf"/>
</dbReference>
<accession>A0A1M7XYP5</accession>
<dbReference type="Gene3D" id="3.40.50.300">
    <property type="entry name" value="P-loop containing nucleotide triphosphate hydrolases"/>
    <property type="match status" value="1"/>
</dbReference>
<dbReference type="InterPro" id="IPR027417">
    <property type="entry name" value="P-loop_NTPase"/>
</dbReference>
<dbReference type="SUPFAM" id="SSF88697">
    <property type="entry name" value="PUA domain-like"/>
    <property type="match status" value="1"/>
</dbReference>
<dbReference type="SMART" id="SM00382">
    <property type="entry name" value="AAA"/>
    <property type="match status" value="1"/>
</dbReference>
<dbReference type="STRING" id="1121345.SAMN02745217_00453"/>
<dbReference type="InterPro" id="IPR052934">
    <property type="entry name" value="Methyl-DNA_Rec/Restrict_Enz"/>
</dbReference>
<dbReference type="EMBL" id="FRFD01000003">
    <property type="protein sequence ID" value="SHO44068.1"/>
    <property type="molecule type" value="Genomic_DNA"/>
</dbReference>
<sequence length="801" mass="92951">MGNIRNEFIGWMRKQIKRTGEPYKVNTINQYTSALRHTTAKLKDLDIESADLFQYDTYEKFIKVYQILIRHPMMREIELADGNKAYSNGMKMYLKFLQERTGKAVADEAEKVDFSWTGFYSKLADSLLLYKNNRKQLLKILYQIFDTTEIKNSLIYKGEALKDVCPFTIFGIFNKGSNANRTKLLGQFAVEFGIEEKVPVTFEGIPVLNPMMAWLFAGNEAADNGDIDNLWELFEAAIKYADGNTGRRNDVINYYNKVIKQKCAKWNVSMGLYWIRPWNYLPLDDRTRRYCIKYNIYSPLGNIIGSWKQPPEGESYLQVVEELKNTFMPEEREGVHSFPELSLAAWLDGQSDSASINSKEEISESDAADTENEEETNKNFWWLNANPKLWNFAEIGVGEEVEWTLYSDNGNKRRIFQNFLDAKAGDVVIGYESTPVKQIVALGKVSRENDGEFIYIRKTESLTNPIPLSDIKYLDELQNMECFVNTQGSFFKLARHEYDILLEIIREQNPLPKEVSADTYTKDDFLREVFMPAMEYDALVSLVNRKKNVILQGAPGVGKTFAAKRLAYSIMGCKDESRICSVQFHQSYSYEDFIMGYRPCEEGFRLEYGIFYNFCKKAENKPKEPFFFIIDEINRGNLSKIFGELLMLIENDKRGQKMVLAYNGLPFAVPDNIHIIGMMNTADRSLAMIDYALRRRFSFFHVRPAFKSSGFMEYQRNLNNHNFDRLIMVIEELNEAIINDASLGEGFVIGHSYFCEGEQFQEQWLHEIVEYDIVPILEEYWYDDKAKAKSWSDRLYGALNE</sequence>
<dbReference type="PANTHER" id="PTHR37291:SF1">
    <property type="entry name" value="TYPE IV METHYL-DIRECTED RESTRICTION ENZYME ECOKMCRB SUBUNIT"/>
    <property type="match status" value="1"/>
</dbReference>
<dbReference type="RefSeq" id="WP_242952296.1">
    <property type="nucleotide sequence ID" value="NZ_FRFD01000003.1"/>
</dbReference>
<evidence type="ECO:0000313" key="3">
    <source>
        <dbReference type="Proteomes" id="UP000184612"/>
    </source>
</evidence>
<gene>
    <name evidence="2" type="ORF">SAMN02745217_00453</name>
</gene>
<reference evidence="2 3" key="1">
    <citation type="submission" date="2016-12" db="EMBL/GenBank/DDBJ databases">
        <authorList>
            <person name="Song W.-J."/>
            <person name="Kurnit D.M."/>
        </authorList>
    </citation>
    <scope>NUCLEOTIDE SEQUENCE [LARGE SCALE GENOMIC DNA]</scope>
    <source>
        <strain evidence="2 3">DSM 12503</strain>
    </source>
</reference>
<name>A0A1M7XYP5_9FIRM</name>
<dbReference type="InterPro" id="IPR003593">
    <property type="entry name" value="AAA+_ATPase"/>
</dbReference>
<evidence type="ECO:0000259" key="1">
    <source>
        <dbReference type="SMART" id="SM00382"/>
    </source>
</evidence>
<feature type="domain" description="AAA+ ATPase" evidence="1">
    <location>
        <begin position="545"/>
        <end position="705"/>
    </location>
</feature>
<dbReference type="Proteomes" id="UP000184612">
    <property type="component" value="Unassembled WGS sequence"/>
</dbReference>
<dbReference type="CDD" id="cd00009">
    <property type="entry name" value="AAA"/>
    <property type="match status" value="1"/>
</dbReference>
<protein>
    <submittedName>
        <fullName evidence="2">EVE domain-containing protein</fullName>
    </submittedName>
</protein>
<dbReference type="Pfam" id="PF07728">
    <property type="entry name" value="AAA_5"/>
    <property type="match status" value="1"/>
</dbReference>
<dbReference type="GO" id="GO:0016887">
    <property type="term" value="F:ATP hydrolysis activity"/>
    <property type="evidence" value="ECO:0007669"/>
    <property type="project" value="InterPro"/>
</dbReference>